<keyword evidence="1" id="KW-0762">Sugar transport</keyword>
<evidence type="ECO:0000313" key="1">
    <source>
        <dbReference type="EMBL" id="KUK80723.1"/>
    </source>
</evidence>
<dbReference type="PATRIC" id="fig|1184387.3.peg.1194"/>
<dbReference type="AlphaFoldDB" id="A0A101HPM3"/>
<keyword evidence="1" id="KW-0813">Transport</keyword>
<accession>A0A101HPM3</accession>
<gene>
    <name evidence="1" type="ORF">XD94_0805</name>
</gene>
<protein>
    <submittedName>
        <fullName evidence="1">ABC-type sugar transport system, periplasmic component</fullName>
    </submittedName>
</protein>
<feature type="non-terminal residue" evidence="1">
    <location>
        <position position="1"/>
    </location>
</feature>
<evidence type="ECO:0000313" key="2">
    <source>
        <dbReference type="Proteomes" id="UP000054092"/>
    </source>
</evidence>
<reference evidence="2" key="1">
    <citation type="journal article" date="2015" name="MBio">
        <title>Genome-Resolved Metagenomic Analysis Reveals Roles for Candidate Phyla and Other Microbial Community Members in Biogeochemical Transformations in Oil Reservoirs.</title>
        <authorList>
            <person name="Hu P."/>
            <person name="Tom L."/>
            <person name="Singh A."/>
            <person name="Thomas B.C."/>
            <person name="Baker B.J."/>
            <person name="Piceno Y.M."/>
            <person name="Andersen G.L."/>
            <person name="Banfield J.F."/>
        </authorList>
    </citation>
    <scope>NUCLEOTIDE SEQUENCE [LARGE SCALE GENOMIC DNA]</scope>
</reference>
<comment type="caution">
    <text evidence="1">The sequence shown here is derived from an EMBL/GenBank/DDBJ whole genome shotgun (WGS) entry which is preliminary data.</text>
</comment>
<dbReference type="EMBL" id="LGGP01000119">
    <property type="protein sequence ID" value="KUK80723.1"/>
    <property type="molecule type" value="Genomic_DNA"/>
</dbReference>
<organism evidence="1 2">
    <name type="scientific">Mesotoga prima</name>
    <dbReference type="NCBI Taxonomy" id="1184387"/>
    <lineage>
        <taxon>Bacteria</taxon>
        <taxon>Thermotogati</taxon>
        <taxon>Thermotogota</taxon>
        <taxon>Thermotogae</taxon>
        <taxon>Kosmotogales</taxon>
        <taxon>Kosmotogaceae</taxon>
        <taxon>Mesotoga</taxon>
    </lineage>
</organism>
<dbReference type="Proteomes" id="UP000054092">
    <property type="component" value="Unassembled WGS sequence"/>
</dbReference>
<sequence length="38" mass="4298">ISGAFTIGNGIVMMFDNNATPDQVLTFWREDIRKLIGR</sequence>
<proteinExistence type="predicted"/>
<name>A0A101HPM3_9BACT</name>